<dbReference type="PANTHER" id="PTHR31374:SF28">
    <property type="entry name" value="SAUR-LIKE AUXIN-RESPONSIVE PROTEIN FAMILY"/>
    <property type="match status" value="1"/>
</dbReference>
<sequence length="176" mass="20032">MRHKCHPINSLSFKFQTPKQNVGEKDGSLKKLAKKVKSIGGGGDGEDSKYECLLRGIRANVFAADAVGVFRRLCRRGGTRFVVPTSYLSHPLFKMLLEKSYNEYGFEQRDKLVVPCSIATFREVVNAVECCMGSLILENWLRSLFKLRSNFLHSSYAWSYTCSFVCIIHMRPLLHC</sequence>
<dbReference type="InterPro" id="IPR003676">
    <property type="entry name" value="SAUR_fam"/>
</dbReference>
<evidence type="ECO:0000313" key="4">
    <source>
        <dbReference type="EMBL" id="KAE8666164.1"/>
    </source>
</evidence>
<evidence type="ECO:0000256" key="2">
    <source>
        <dbReference type="ARBA" id="ARBA00022473"/>
    </source>
</evidence>
<reference evidence="4" key="1">
    <citation type="submission" date="2019-09" db="EMBL/GenBank/DDBJ databases">
        <title>Draft genome information of white flower Hibiscus syriacus.</title>
        <authorList>
            <person name="Kim Y.-M."/>
        </authorList>
    </citation>
    <scope>NUCLEOTIDE SEQUENCE [LARGE SCALE GENOMIC DNA]</scope>
    <source>
        <strain evidence="4">YM2019G1</strain>
    </source>
</reference>
<organism evidence="4 5">
    <name type="scientific">Hibiscus syriacus</name>
    <name type="common">Rose of Sharon</name>
    <dbReference type="NCBI Taxonomy" id="106335"/>
    <lineage>
        <taxon>Eukaryota</taxon>
        <taxon>Viridiplantae</taxon>
        <taxon>Streptophyta</taxon>
        <taxon>Embryophyta</taxon>
        <taxon>Tracheophyta</taxon>
        <taxon>Spermatophyta</taxon>
        <taxon>Magnoliopsida</taxon>
        <taxon>eudicotyledons</taxon>
        <taxon>Gunneridae</taxon>
        <taxon>Pentapetalae</taxon>
        <taxon>rosids</taxon>
        <taxon>malvids</taxon>
        <taxon>Malvales</taxon>
        <taxon>Malvaceae</taxon>
        <taxon>Malvoideae</taxon>
        <taxon>Hibiscus</taxon>
    </lineage>
</organism>
<gene>
    <name evidence="4" type="ORF">F3Y22_tig00112507pilonHSYRG00135</name>
</gene>
<accession>A0A6A2Y8K3</accession>
<name>A0A6A2Y8K3_HIBSY</name>
<proteinExistence type="inferred from homology"/>
<dbReference type="Proteomes" id="UP000436088">
    <property type="component" value="Unassembled WGS sequence"/>
</dbReference>
<comment type="caution">
    <text evidence="4">The sequence shown here is derived from an EMBL/GenBank/DDBJ whole genome shotgun (WGS) entry which is preliminary data.</text>
</comment>
<keyword evidence="2" id="KW-0217">Developmental protein</keyword>
<protein>
    <submittedName>
        <fullName evidence="4">Protein argonaute MEL1-like</fullName>
    </submittedName>
</protein>
<dbReference type="GO" id="GO:0009733">
    <property type="term" value="P:response to auxin"/>
    <property type="evidence" value="ECO:0007669"/>
    <property type="project" value="InterPro"/>
</dbReference>
<dbReference type="PANTHER" id="PTHR31374">
    <property type="entry name" value="AUXIN-INDUCED PROTEIN-LIKE-RELATED"/>
    <property type="match status" value="1"/>
</dbReference>
<keyword evidence="5" id="KW-1185">Reference proteome</keyword>
<dbReference type="AlphaFoldDB" id="A0A6A2Y8K3"/>
<dbReference type="Pfam" id="PF02519">
    <property type="entry name" value="Auxin_inducible"/>
    <property type="match status" value="1"/>
</dbReference>
<evidence type="ECO:0000256" key="3">
    <source>
        <dbReference type="ARBA" id="ARBA00022604"/>
    </source>
</evidence>
<evidence type="ECO:0000313" key="5">
    <source>
        <dbReference type="Proteomes" id="UP000436088"/>
    </source>
</evidence>
<comment type="similarity">
    <text evidence="1">Belongs to the ARG7 family.</text>
</comment>
<evidence type="ECO:0000256" key="1">
    <source>
        <dbReference type="ARBA" id="ARBA00006974"/>
    </source>
</evidence>
<dbReference type="EMBL" id="VEPZ02001600">
    <property type="protein sequence ID" value="KAE8666164.1"/>
    <property type="molecule type" value="Genomic_DNA"/>
</dbReference>
<keyword evidence="3" id="KW-0341">Growth regulation</keyword>